<evidence type="ECO:0000313" key="2">
    <source>
        <dbReference type="EMBL" id="VED97196.1"/>
    </source>
</evidence>
<keyword evidence="1" id="KW-0472">Membrane</keyword>
<keyword evidence="1" id="KW-1133">Transmembrane helix</keyword>
<dbReference type="EMBL" id="LR134283">
    <property type="protein sequence ID" value="VED97196.1"/>
    <property type="molecule type" value="Genomic_DNA"/>
</dbReference>
<keyword evidence="1" id="KW-0812">Transmembrane</keyword>
<dbReference type="AlphaFoldDB" id="A0A448AFP9"/>
<sequence>MFRIQNQASGKEQDFPNREALLIGLEGEENRCLQLNMTATFHIFHYGRPEEILESMEVTIPSAGGQDVKELLGDFGLKKEESKPFWQHLKGTKKSETIGDKSKYRNSPRLLKGLIWLLPLILSLFSLYLSSKTLQLIKTQPQEKQVQTKQVVMDQKADVFCRYFISSYFSNADSRTDFLSKNIVPTDIKTDKATPVSVLLESQHVNSKTTIVTYVISLRYEDQKISSKRLMLTVKKDKTAKYSYLVVKTPQLTQYP</sequence>
<name>A0A448AFP9_STRAP</name>
<dbReference type="Proteomes" id="UP000278419">
    <property type="component" value="Chromosome"/>
</dbReference>
<accession>A0A448AFP9</accession>
<proteinExistence type="predicted"/>
<protein>
    <submittedName>
        <fullName evidence="2">Uncharacterized protein</fullName>
    </submittedName>
</protein>
<dbReference type="Gene3D" id="3.10.450.540">
    <property type="match status" value="1"/>
</dbReference>
<gene>
    <name evidence="2" type="ORF">NCTC10713_00098</name>
</gene>
<reference evidence="2 3" key="1">
    <citation type="submission" date="2018-12" db="EMBL/GenBank/DDBJ databases">
        <authorList>
            <consortium name="Pathogen Informatics"/>
        </authorList>
    </citation>
    <scope>NUCLEOTIDE SEQUENCE [LARGE SCALE GENOMIC DNA]</scope>
    <source>
        <strain evidence="2 3">NCTC10713</strain>
    </source>
</reference>
<feature type="transmembrane region" description="Helical" evidence="1">
    <location>
        <begin position="110"/>
        <end position="129"/>
    </location>
</feature>
<dbReference type="GeneID" id="93962685"/>
<dbReference type="CDD" id="cd16427">
    <property type="entry name" value="TraM-like"/>
    <property type="match status" value="1"/>
</dbReference>
<evidence type="ECO:0000256" key="1">
    <source>
        <dbReference type="SAM" id="Phobius"/>
    </source>
</evidence>
<dbReference type="RefSeq" id="WP_003030379.1">
    <property type="nucleotide sequence ID" value="NZ_AP018548.1"/>
</dbReference>
<organism evidence="2 3">
    <name type="scientific">Streptococcus anginosus</name>
    <dbReference type="NCBI Taxonomy" id="1328"/>
    <lineage>
        <taxon>Bacteria</taxon>
        <taxon>Bacillati</taxon>
        <taxon>Bacillota</taxon>
        <taxon>Bacilli</taxon>
        <taxon>Lactobacillales</taxon>
        <taxon>Streptococcaceae</taxon>
        <taxon>Streptococcus</taxon>
        <taxon>Streptococcus anginosus group</taxon>
    </lineage>
</organism>
<evidence type="ECO:0000313" key="3">
    <source>
        <dbReference type="Proteomes" id="UP000278419"/>
    </source>
</evidence>